<dbReference type="OrthoDB" id="6770063at2759"/>
<dbReference type="AlphaFoldDB" id="A0A9P4NC83"/>
<dbReference type="Proteomes" id="UP000800093">
    <property type="component" value="Unassembled WGS sequence"/>
</dbReference>
<gene>
    <name evidence="2" type="ORF">CC78DRAFT_611419</name>
</gene>
<sequence length="267" mass="30748">MTWSAMGLWILAIFYSINTLAGYFFFRETYVSIFPPRRKAAYEYSPSSTPKYRPDGEDTPPLIKIIHSPQHPLCLCPAHCSQNIHISSPHLRPHIPALHKHTGHLRPPYRIFTELAGLLYLDLWTSFLFAVLFLAPRIDDIYKAPTFRNGRRTLPEYRLPLATVSNTFFYGVEQVTTLNCTQNYFIDAFEAIAPSATSCRWWPPGCSARWAWISVRLFGSRLSSLIHLRPSPSPNPTVEISLSNKFDRLQNVEWKTFVYTLLLYFSG</sequence>
<keyword evidence="1" id="KW-0472">Membrane</keyword>
<keyword evidence="1" id="KW-1133">Transmembrane helix</keyword>
<protein>
    <submittedName>
        <fullName evidence="2">Uncharacterized protein</fullName>
    </submittedName>
</protein>
<name>A0A9P4NC83_9PLEO</name>
<evidence type="ECO:0000313" key="3">
    <source>
        <dbReference type="Proteomes" id="UP000800093"/>
    </source>
</evidence>
<proteinExistence type="predicted"/>
<evidence type="ECO:0000256" key="1">
    <source>
        <dbReference type="SAM" id="Phobius"/>
    </source>
</evidence>
<organism evidence="2 3">
    <name type="scientific">Lojkania enalia</name>
    <dbReference type="NCBI Taxonomy" id="147567"/>
    <lineage>
        <taxon>Eukaryota</taxon>
        <taxon>Fungi</taxon>
        <taxon>Dikarya</taxon>
        <taxon>Ascomycota</taxon>
        <taxon>Pezizomycotina</taxon>
        <taxon>Dothideomycetes</taxon>
        <taxon>Pleosporomycetidae</taxon>
        <taxon>Pleosporales</taxon>
        <taxon>Pleosporales incertae sedis</taxon>
        <taxon>Lojkania</taxon>
    </lineage>
</organism>
<keyword evidence="1" id="KW-0812">Transmembrane</keyword>
<accession>A0A9P4NC83</accession>
<reference evidence="3" key="1">
    <citation type="journal article" date="2020" name="Stud. Mycol.">
        <title>101 Dothideomycetes genomes: A test case for predicting lifestyles and emergence of pathogens.</title>
        <authorList>
            <person name="Haridas S."/>
            <person name="Albert R."/>
            <person name="Binder M."/>
            <person name="Bloem J."/>
            <person name="LaButti K."/>
            <person name="Salamov A."/>
            <person name="Andreopoulos B."/>
            <person name="Baker S."/>
            <person name="Barry K."/>
            <person name="Bills G."/>
            <person name="Bluhm B."/>
            <person name="Cannon C."/>
            <person name="Castanera R."/>
            <person name="Culley D."/>
            <person name="Daum C."/>
            <person name="Ezra D."/>
            <person name="Gonzalez J."/>
            <person name="Henrissat B."/>
            <person name="Kuo A."/>
            <person name="Liang C."/>
            <person name="Lipzen A."/>
            <person name="Lutzoni F."/>
            <person name="Magnuson J."/>
            <person name="Mondo S."/>
            <person name="Nolan M."/>
            <person name="Ohm R."/>
            <person name="Pangilinan J."/>
            <person name="Park H.-J."/>
            <person name="Ramirez L."/>
            <person name="Alfaro M."/>
            <person name="Sun H."/>
            <person name="Tritt A."/>
            <person name="Yoshinaga Y."/>
            <person name="Zwiers L.-H."/>
            <person name="Turgeon B."/>
            <person name="Goodwin S."/>
            <person name="Spatafora J."/>
            <person name="Crous P."/>
            <person name="Grigoriev I."/>
        </authorList>
    </citation>
    <scope>NUCLEOTIDE SEQUENCE [LARGE SCALE GENOMIC DNA]</scope>
    <source>
        <strain evidence="3">CBS 304.66</strain>
    </source>
</reference>
<dbReference type="EMBL" id="ML986579">
    <property type="protein sequence ID" value="KAF2270528.1"/>
    <property type="molecule type" value="Genomic_DNA"/>
</dbReference>
<comment type="caution">
    <text evidence="2">The sequence shown here is derived from an EMBL/GenBank/DDBJ whole genome shotgun (WGS) entry which is preliminary data.</text>
</comment>
<feature type="transmembrane region" description="Helical" evidence="1">
    <location>
        <begin position="115"/>
        <end position="135"/>
    </location>
</feature>
<keyword evidence="3" id="KW-1185">Reference proteome</keyword>
<evidence type="ECO:0000313" key="2">
    <source>
        <dbReference type="EMBL" id="KAF2270528.1"/>
    </source>
</evidence>
<feature type="transmembrane region" description="Helical" evidence="1">
    <location>
        <begin position="6"/>
        <end position="26"/>
    </location>
</feature>